<dbReference type="SUPFAM" id="SSF111331">
    <property type="entry name" value="NAD kinase/diacylglycerol kinase-like"/>
    <property type="match status" value="1"/>
</dbReference>
<proteinExistence type="predicted"/>
<dbReference type="GO" id="GO:0016020">
    <property type="term" value="C:membrane"/>
    <property type="evidence" value="ECO:0007669"/>
    <property type="project" value="GOC"/>
</dbReference>
<keyword evidence="2" id="KW-1185">Reference proteome</keyword>
<protein>
    <submittedName>
        <fullName evidence="3">SHSP domain-containing protein</fullName>
    </submittedName>
</protein>
<feature type="region of interest" description="Disordered" evidence="1">
    <location>
        <begin position="1"/>
        <end position="22"/>
    </location>
</feature>
<dbReference type="WBParaSite" id="Hba_19974">
    <property type="protein sequence ID" value="Hba_19974"/>
    <property type="gene ID" value="Hba_19974"/>
</dbReference>
<dbReference type="PANTHER" id="PTHR12358:SF111">
    <property type="entry name" value="CERAMIDE KINASE, ISOFORM A"/>
    <property type="match status" value="1"/>
</dbReference>
<organism evidence="2 3">
    <name type="scientific">Heterorhabditis bacteriophora</name>
    <name type="common">Entomopathogenic nematode worm</name>
    <dbReference type="NCBI Taxonomy" id="37862"/>
    <lineage>
        <taxon>Eukaryota</taxon>
        <taxon>Metazoa</taxon>
        <taxon>Ecdysozoa</taxon>
        <taxon>Nematoda</taxon>
        <taxon>Chromadorea</taxon>
        <taxon>Rhabditida</taxon>
        <taxon>Rhabditina</taxon>
        <taxon>Rhabditomorpha</taxon>
        <taxon>Strongyloidea</taxon>
        <taxon>Heterorhabditidae</taxon>
        <taxon>Heterorhabditis</taxon>
    </lineage>
</organism>
<reference evidence="3" key="1">
    <citation type="submission" date="2016-11" db="UniProtKB">
        <authorList>
            <consortium name="WormBaseParasite"/>
        </authorList>
    </citation>
    <scope>IDENTIFICATION</scope>
</reference>
<dbReference type="GO" id="GO:0001729">
    <property type="term" value="F:ceramide kinase activity"/>
    <property type="evidence" value="ECO:0007669"/>
    <property type="project" value="TreeGrafter"/>
</dbReference>
<feature type="compositionally biased region" description="Polar residues" evidence="1">
    <location>
        <begin position="13"/>
        <end position="22"/>
    </location>
</feature>
<sequence length="161" mass="18004">MYTNSSRKDELQNRTNIDNPNSAHLITPHIRFGIIGAGSANSIVSTVHETDDYATAAVHIAIGSECNVDVCTVHQDSHLLRISANAISYGWLGDVLRDSERYRCLGPIRYQWSALRTTVRHPIYRGKVSFSLSYKETEDPKKNLPPCIKPCEACKISSTER</sequence>
<dbReference type="AlphaFoldDB" id="A0A1I7XRL2"/>
<dbReference type="Proteomes" id="UP000095283">
    <property type="component" value="Unplaced"/>
</dbReference>
<accession>A0A1I7XRL2</accession>
<dbReference type="InterPro" id="IPR050187">
    <property type="entry name" value="Lipid_Phosphate_FormReg"/>
</dbReference>
<evidence type="ECO:0000256" key="1">
    <source>
        <dbReference type="SAM" id="MobiDB-lite"/>
    </source>
</evidence>
<evidence type="ECO:0000313" key="3">
    <source>
        <dbReference type="WBParaSite" id="Hba_19974"/>
    </source>
</evidence>
<feature type="compositionally biased region" description="Basic and acidic residues" evidence="1">
    <location>
        <begin position="1"/>
        <end position="12"/>
    </location>
</feature>
<name>A0A1I7XRL2_HETBA</name>
<evidence type="ECO:0000313" key="2">
    <source>
        <dbReference type="Proteomes" id="UP000095283"/>
    </source>
</evidence>
<dbReference type="GO" id="GO:0006672">
    <property type="term" value="P:ceramide metabolic process"/>
    <property type="evidence" value="ECO:0007669"/>
    <property type="project" value="TreeGrafter"/>
</dbReference>
<dbReference type="PANTHER" id="PTHR12358">
    <property type="entry name" value="SPHINGOSINE KINASE"/>
    <property type="match status" value="1"/>
</dbReference>
<dbReference type="InterPro" id="IPR016064">
    <property type="entry name" value="NAD/diacylglycerol_kinase_sf"/>
</dbReference>
<dbReference type="Gene3D" id="2.60.200.40">
    <property type="match status" value="1"/>
</dbReference>